<dbReference type="Proteomes" id="UP001201020">
    <property type="component" value="Chromosome"/>
</dbReference>
<evidence type="ECO:0000313" key="2">
    <source>
        <dbReference type="EMBL" id="UJG40841.1"/>
    </source>
</evidence>
<evidence type="ECO:0000259" key="1">
    <source>
        <dbReference type="Pfam" id="PF12867"/>
    </source>
</evidence>
<dbReference type="Pfam" id="PF12867">
    <property type="entry name" value="DinB_2"/>
    <property type="match status" value="1"/>
</dbReference>
<sequence>MSDTELKTYVKIIEQSYASFRDYLEHLPEDALDWKINEFSGSPRWIISHVIKDQYLFTDFIVKGKTFSSQLEIEEIKGDIDTILKKFDKMVKETVGSIQTLRNEDLERIREMKNYKMTVEELLFEFIYHINHHSGQLAMILSSWKRSRKAKSDKKD</sequence>
<dbReference type="AlphaFoldDB" id="A0A9Y1FLB8"/>
<dbReference type="EMBL" id="CP084166">
    <property type="protein sequence ID" value="UJG40841.1"/>
    <property type="molecule type" value="Genomic_DNA"/>
</dbReference>
<reference evidence="2" key="1">
    <citation type="journal article" date="2022" name="Nat. Microbiol.">
        <title>Unique mobile elements and scalable gene flow at the prokaryote-eukaryote boundary revealed by circularized Asgard archaea genomes.</title>
        <authorList>
            <person name="Wu F."/>
            <person name="Speth D.R."/>
            <person name="Philosof A."/>
            <person name="Cremiere A."/>
            <person name="Narayanan A."/>
            <person name="Barco R.A."/>
            <person name="Connon S.A."/>
            <person name="Amend J.P."/>
            <person name="Antoshechkin I.A."/>
            <person name="Orphan V.J."/>
        </authorList>
    </citation>
    <scope>NUCLEOTIDE SEQUENCE</scope>
    <source>
        <strain evidence="2">PM71</strain>
    </source>
</reference>
<protein>
    <submittedName>
        <fullName evidence="2">DinB family protein</fullName>
    </submittedName>
</protein>
<proteinExistence type="predicted"/>
<accession>A0A9Y1FLB8</accession>
<dbReference type="SUPFAM" id="SSF109854">
    <property type="entry name" value="DinB/YfiT-like putative metalloenzymes"/>
    <property type="match status" value="1"/>
</dbReference>
<dbReference type="InterPro" id="IPR034660">
    <property type="entry name" value="DinB/YfiT-like"/>
</dbReference>
<organism evidence="2">
    <name type="scientific">Candidatus Heimdallarchaeum aukensis</name>
    <dbReference type="NCBI Taxonomy" id="2876573"/>
    <lineage>
        <taxon>Archaea</taxon>
        <taxon>Promethearchaeati</taxon>
        <taxon>Candidatus Heimdallarchaeota</taxon>
        <taxon>Candidatus Heimdallarchaeia (ex Rinke et al. 2021) (nom. nud.)</taxon>
        <taxon>Candidatus Heimdallarchaeales</taxon>
        <taxon>Candidatus Heimdallarchaeaceae</taxon>
        <taxon>Candidatus Heimdallarchaeum</taxon>
    </lineage>
</organism>
<dbReference type="Gene3D" id="1.20.120.450">
    <property type="entry name" value="dinb family like domain"/>
    <property type="match status" value="1"/>
</dbReference>
<feature type="domain" description="DinB-like" evidence="1">
    <location>
        <begin position="13"/>
        <end position="137"/>
    </location>
</feature>
<dbReference type="InterPro" id="IPR024775">
    <property type="entry name" value="DinB-like"/>
</dbReference>
<name>A0A9Y1FLB8_9ARCH</name>
<gene>
    <name evidence="2" type="ORF">K9W45_13515</name>
</gene>